<dbReference type="GO" id="GO:0005737">
    <property type="term" value="C:cytoplasm"/>
    <property type="evidence" value="ECO:0007669"/>
    <property type="project" value="TreeGrafter"/>
</dbReference>
<dbReference type="OrthoDB" id="202203at2759"/>
<dbReference type="GeneID" id="25325873"/>
<feature type="transmembrane region" description="Helical" evidence="1">
    <location>
        <begin position="12"/>
        <end position="30"/>
    </location>
</feature>
<dbReference type="PRINTS" id="PR00368">
    <property type="entry name" value="FADPNR"/>
</dbReference>
<dbReference type="Gene3D" id="3.50.50.100">
    <property type="match status" value="1"/>
</dbReference>
<dbReference type="Proteomes" id="UP000054342">
    <property type="component" value="Unassembled WGS sequence"/>
</dbReference>
<reference evidence="3 4" key="1">
    <citation type="submission" date="2015-01" db="EMBL/GenBank/DDBJ databases">
        <title>The Genome Sequence of Exophiala xenobiotica CBS118157.</title>
        <authorList>
            <consortium name="The Broad Institute Genomics Platform"/>
            <person name="Cuomo C."/>
            <person name="de Hoog S."/>
            <person name="Gorbushina A."/>
            <person name="Stielow B."/>
            <person name="Teixiera M."/>
            <person name="Abouelleil A."/>
            <person name="Chapman S.B."/>
            <person name="Priest M."/>
            <person name="Young S.K."/>
            <person name="Wortman J."/>
            <person name="Nusbaum C."/>
            <person name="Birren B."/>
        </authorList>
    </citation>
    <scope>NUCLEOTIDE SEQUENCE [LARGE SCALE GENOMIC DNA]</scope>
    <source>
        <strain evidence="3 4">CBS 118157</strain>
    </source>
</reference>
<organism evidence="3 4">
    <name type="scientific">Exophiala xenobiotica</name>
    <dbReference type="NCBI Taxonomy" id="348802"/>
    <lineage>
        <taxon>Eukaryota</taxon>
        <taxon>Fungi</taxon>
        <taxon>Dikarya</taxon>
        <taxon>Ascomycota</taxon>
        <taxon>Pezizomycotina</taxon>
        <taxon>Eurotiomycetes</taxon>
        <taxon>Chaetothyriomycetidae</taxon>
        <taxon>Chaetothyriales</taxon>
        <taxon>Herpotrichiellaceae</taxon>
        <taxon>Exophiala</taxon>
    </lineage>
</organism>
<evidence type="ECO:0000313" key="4">
    <source>
        <dbReference type="Proteomes" id="UP000054342"/>
    </source>
</evidence>
<accession>A0A0D2EV27</accession>
<evidence type="ECO:0000256" key="1">
    <source>
        <dbReference type="SAM" id="Phobius"/>
    </source>
</evidence>
<dbReference type="GO" id="GO:0004174">
    <property type="term" value="F:electron-transferring-flavoprotein dehydrogenase activity"/>
    <property type="evidence" value="ECO:0007669"/>
    <property type="project" value="TreeGrafter"/>
</dbReference>
<dbReference type="Pfam" id="PF07992">
    <property type="entry name" value="Pyr_redox_2"/>
    <property type="match status" value="1"/>
</dbReference>
<keyword evidence="4" id="KW-1185">Reference proteome</keyword>
<dbReference type="GO" id="GO:0050660">
    <property type="term" value="F:flavin adenine dinucleotide binding"/>
    <property type="evidence" value="ECO:0007669"/>
    <property type="project" value="TreeGrafter"/>
</dbReference>
<dbReference type="InterPro" id="IPR023753">
    <property type="entry name" value="FAD/NAD-binding_dom"/>
</dbReference>
<dbReference type="EMBL" id="KN847318">
    <property type="protein sequence ID" value="KIW59523.1"/>
    <property type="molecule type" value="Genomic_DNA"/>
</dbReference>
<evidence type="ECO:0000313" key="3">
    <source>
        <dbReference type="EMBL" id="KIW59523.1"/>
    </source>
</evidence>
<dbReference type="AlphaFoldDB" id="A0A0D2EV27"/>
<feature type="domain" description="FAD/NAD(P)-binding" evidence="2">
    <location>
        <begin position="51"/>
        <end position="341"/>
    </location>
</feature>
<keyword evidence="1" id="KW-1133">Transmembrane helix</keyword>
<keyword evidence="1" id="KW-0472">Membrane</keyword>
<dbReference type="RefSeq" id="XP_013320106.1">
    <property type="nucleotide sequence ID" value="XM_013464652.1"/>
</dbReference>
<name>A0A0D2EV27_9EURO</name>
<gene>
    <name evidence="3" type="ORF">PV05_03965</name>
</gene>
<dbReference type="InterPro" id="IPR036188">
    <property type="entry name" value="FAD/NAD-bd_sf"/>
</dbReference>
<evidence type="ECO:0000259" key="2">
    <source>
        <dbReference type="Pfam" id="PF07992"/>
    </source>
</evidence>
<keyword evidence="1" id="KW-0812">Transmembrane</keyword>
<proteinExistence type="predicted"/>
<dbReference type="SUPFAM" id="SSF51905">
    <property type="entry name" value="FAD/NAD(P)-binding domain"/>
    <property type="match status" value="1"/>
</dbReference>
<dbReference type="PANTHER" id="PTHR43735:SF11">
    <property type="entry name" value="HYPOTHETICAL OXIDOREDUCTASE (EUROFUNG)"/>
    <property type="match status" value="1"/>
</dbReference>
<sequence>MSLLFPKMLQKVFLFFKLIGLAISITWDTIGLKISARIHRFTYKSVPDPKNVVVVGGSFAGYFLARQLADSLPTGYRVMVIEKHSHYHFTWNFPRITVIQGHTKNAFIPYPQPTSVKPDGIYSFRQGEVIKIGAKEVILSDGSNIPFEYLAIATGSQARYPATMDADDKAGCMKFFEERQERIKAAHHIVVVGAGAAGVEVAGDIKTQYPQKKVTLVHSREQLLNNFGRGLHDIAKSALEELGVELYLGQRVISGLEDDNPTEVTIQSEKVLQCDALIRCTGQYARSALVKDAFPSSVSPSGSVLVGQTLQITGAPPNVFACGDVIDLPGPRLGRAAAFQGIIVAQNIVRSISGRPLKTYKPGVVDTSIELTLGLGNNVTYVNDGGKEMSFPKKVPDLDMHAAQAWKMMGANPFDDPEDVQKDKGLVV</sequence>
<dbReference type="PANTHER" id="PTHR43735">
    <property type="entry name" value="APOPTOSIS-INDUCING FACTOR 1"/>
    <property type="match status" value="1"/>
</dbReference>
<protein>
    <recommendedName>
        <fullName evidence="2">FAD/NAD(P)-binding domain-containing protein</fullName>
    </recommendedName>
</protein>